<proteinExistence type="predicted"/>
<dbReference type="InterPro" id="IPR052625">
    <property type="entry name" value="Chl_b_Red"/>
</dbReference>
<dbReference type="InterPro" id="IPR036291">
    <property type="entry name" value="NAD(P)-bd_dom_sf"/>
</dbReference>
<dbReference type="GO" id="GO:0015996">
    <property type="term" value="P:chlorophyll catabolic process"/>
    <property type="evidence" value="ECO:0007669"/>
    <property type="project" value="TreeGrafter"/>
</dbReference>
<dbReference type="AlphaFoldDB" id="A0A381PPJ1"/>
<evidence type="ECO:0008006" key="2">
    <source>
        <dbReference type="Google" id="ProtNLM"/>
    </source>
</evidence>
<dbReference type="PANTHER" id="PTHR24314:SF21">
    <property type="entry name" value="CHLOROPHYLL(IDE) B REDUCTASE NYC1, CHLOROPLASTIC-RELATED"/>
    <property type="match status" value="1"/>
</dbReference>
<dbReference type="SUPFAM" id="SSF51735">
    <property type="entry name" value="NAD(P)-binding Rossmann-fold domains"/>
    <property type="match status" value="1"/>
</dbReference>
<dbReference type="GO" id="GO:0034256">
    <property type="term" value="F:chlorophyll(ide) b reductase activity"/>
    <property type="evidence" value="ECO:0007669"/>
    <property type="project" value="TreeGrafter"/>
</dbReference>
<protein>
    <recommendedName>
        <fullName evidence="2">Chitin-binding protein</fullName>
    </recommendedName>
</protein>
<dbReference type="Gene3D" id="3.40.50.720">
    <property type="entry name" value="NAD(P)-binding Rossmann-like Domain"/>
    <property type="match status" value="1"/>
</dbReference>
<dbReference type="EMBL" id="UINC01001048">
    <property type="protein sequence ID" value="SUZ68951.1"/>
    <property type="molecule type" value="Genomic_DNA"/>
</dbReference>
<reference evidence="1" key="1">
    <citation type="submission" date="2018-05" db="EMBL/GenBank/DDBJ databases">
        <authorList>
            <person name="Lanie J.A."/>
            <person name="Ng W.-L."/>
            <person name="Kazmierczak K.M."/>
            <person name="Andrzejewski T.M."/>
            <person name="Davidsen T.M."/>
            <person name="Wayne K.J."/>
            <person name="Tettelin H."/>
            <person name="Glass J.I."/>
            <person name="Rusch D."/>
            <person name="Podicherti R."/>
            <person name="Tsui H.-C.T."/>
            <person name="Winkler M.E."/>
        </authorList>
    </citation>
    <scope>NUCLEOTIDE SEQUENCE</scope>
</reference>
<dbReference type="Pfam" id="PF00106">
    <property type="entry name" value="adh_short"/>
    <property type="match status" value="1"/>
</dbReference>
<dbReference type="CDD" id="cd05233">
    <property type="entry name" value="SDR_c"/>
    <property type="match status" value="1"/>
</dbReference>
<accession>A0A381PPJ1</accession>
<dbReference type="GO" id="GO:0010304">
    <property type="term" value="P:PSII associated light-harvesting complex II catabolic process"/>
    <property type="evidence" value="ECO:0007669"/>
    <property type="project" value="TreeGrafter"/>
</dbReference>
<name>A0A381PPJ1_9ZZZZ</name>
<organism evidence="1">
    <name type="scientific">marine metagenome</name>
    <dbReference type="NCBI Taxonomy" id="408172"/>
    <lineage>
        <taxon>unclassified sequences</taxon>
        <taxon>metagenomes</taxon>
        <taxon>ecological metagenomes</taxon>
    </lineage>
</organism>
<dbReference type="PRINTS" id="PR00081">
    <property type="entry name" value="GDHRDH"/>
</dbReference>
<dbReference type="InterPro" id="IPR002347">
    <property type="entry name" value="SDR_fam"/>
</dbReference>
<gene>
    <name evidence="1" type="ORF">METZ01_LOCUS21805</name>
</gene>
<sequence>MSNIVITGSTKGIGRGLANEFARLGHNLVITSRGQDDIERVIKEIAKKSEGRIIGQVCDVTDKKQLQALWELANGEFGSIDYWINNAGYASGQNPVHKVPESLIHTMIDTNFKGMLFGSQVAITGFRKQGSGRLYNMLGGSFDGKRLTKGMGVYSSTKASINILTKYLASENKNTNIIVGAISPGILITENWLNEQQRLTPEEWNRIKPMVNMICDHVETATPWITEQIIQNTTNGRRIAWLTIWKIIRRVVDVKLLRKKRDLCSRYGI</sequence>
<evidence type="ECO:0000313" key="1">
    <source>
        <dbReference type="EMBL" id="SUZ68951.1"/>
    </source>
</evidence>
<dbReference type="PANTHER" id="PTHR24314">
    <property type="entry name" value="NON-SPECIFIC LIPID TRANSFER PROTEIN-RELATED"/>
    <property type="match status" value="1"/>
</dbReference>